<evidence type="ECO:0000313" key="6">
    <source>
        <dbReference type="Proteomes" id="UP000823674"/>
    </source>
</evidence>
<sequence>MGPFILNWPIIVHCGYSGFSETPPPFQVSVGISAKSQSSDNQMGFGAIRSILRPLSRTLASRVAASCSSPPFPAAKPLLCSFFGGSRLPWIQVANHFHSLSLTDTRLPKRRPMTHPKKKRFKLKPPGPYAYVQYTPGEPIASNNPNKGSVKRRNAKKRIGQRRAFILSEKKKRQALVQEAKRKKRIKEVERKMAKVARERAWEERLAELQRLEEEKKKSMMVIILSSKRSLNKSRRRCSPSSISPLVLLLHGFPETWFSWRHQIDFLSGHGYHVVAPDLRGYADSDSPPSHESYTVSHLVADVIGLLDHYGTAQAFVAGHDWGATIGWSLCLFRPDLVKGFISLSVPYFPRHPNLKPLEFFKSFGDGLYISQFQKPGRAEAAFAKHDILTVIRKFLLTTRTDYLVAPPDTEIIDDLEIPSTIPDWITDDELQVYADKFQKSGFTGPLNYYRAMDLNWEIMAPWQDSKIVVPTMFIFGDKDNGNEGEHGKMQYVKGEMFKSLVPNLEIIVIEDGHHYIQQEKSKRVSEEMLSFFNKLGNTSE</sequence>
<accession>A0ABQ7LGX7</accession>
<dbReference type="InterPro" id="IPR029058">
    <property type="entry name" value="AB_hydrolase_fold"/>
</dbReference>
<comment type="caution">
    <text evidence="5">The sequence shown here is derived from an EMBL/GenBank/DDBJ whole genome shotgun (WGS) entry which is preliminary data.</text>
</comment>
<dbReference type="Gene3D" id="3.40.50.1820">
    <property type="entry name" value="alpha/beta hydrolase"/>
    <property type="match status" value="1"/>
</dbReference>
<reference evidence="5 6" key="1">
    <citation type="submission" date="2021-03" db="EMBL/GenBank/DDBJ databases">
        <authorList>
            <person name="King G.J."/>
            <person name="Bancroft I."/>
            <person name="Baten A."/>
            <person name="Bloomfield J."/>
            <person name="Borpatragohain P."/>
            <person name="He Z."/>
            <person name="Irish N."/>
            <person name="Irwin J."/>
            <person name="Liu K."/>
            <person name="Mauleon R.P."/>
            <person name="Moore J."/>
            <person name="Morris R."/>
            <person name="Ostergaard L."/>
            <person name="Wang B."/>
            <person name="Wells R."/>
        </authorList>
    </citation>
    <scope>NUCLEOTIDE SEQUENCE [LARGE SCALE GENOMIC DNA]</scope>
    <source>
        <strain evidence="5">R-o-18</strain>
        <tissue evidence="5">Leaf</tissue>
    </source>
</reference>
<keyword evidence="1" id="KW-0378">Hydrolase</keyword>
<organism evidence="5 6">
    <name type="scientific">Brassica rapa subsp. trilocularis</name>
    <dbReference type="NCBI Taxonomy" id="1813537"/>
    <lineage>
        <taxon>Eukaryota</taxon>
        <taxon>Viridiplantae</taxon>
        <taxon>Streptophyta</taxon>
        <taxon>Embryophyta</taxon>
        <taxon>Tracheophyta</taxon>
        <taxon>Spermatophyta</taxon>
        <taxon>Magnoliopsida</taxon>
        <taxon>eudicotyledons</taxon>
        <taxon>Gunneridae</taxon>
        <taxon>Pentapetalae</taxon>
        <taxon>rosids</taxon>
        <taxon>malvids</taxon>
        <taxon>Brassicales</taxon>
        <taxon>Brassicaceae</taxon>
        <taxon>Brassiceae</taxon>
        <taxon>Brassica</taxon>
    </lineage>
</organism>
<dbReference type="CDD" id="cd23700">
    <property type="entry name" value="At3g51010"/>
    <property type="match status" value="1"/>
</dbReference>
<feature type="domain" description="AB hydrolase-1" evidence="4">
    <location>
        <begin position="245"/>
        <end position="520"/>
    </location>
</feature>
<evidence type="ECO:0000256" key="3">
    <source>
        <dbReference type="SAM" id="MobiDB-lite"/>
    </source>
</evidence>
<evidence type="ECO:0000256" key="2">
    <source>
        <dbReference type="ARBA" id="ARBA00038334"/>
    </source>
</evidence>
<dbReference type="Pfam" id="PF00561">
    <property type="entry name" value="Abhydrolase_1"/>
    <property type="match status" value="1"/>
</dbReference>
<dbReference type="InterPro" id="IPR000639">
    <property type="entry name" value="Epox_hydrolase-like"/>
</dbReference>
<comment type="similarity">
    <text evidence="2">Belongs to the AB hydrolase superfamily. Epoxide hydrolase family.</text>
</comment>
<dbReference type="EMBL" id="JADBGQ010000008">
    <property type="protein sequence ID" value="KAG5385807.1"/>
    <property type="molecule type" value="Genomic_DNA"/>
</dbReference>
<gene>
    <name evidence="5" type="primary">A09p056290.1_BraROA</name>
    <name evidence="5" type="ORF">IGI04_037277</name>
</gene>
<name>A0ABQ7LGX7_BRACM</name>
<proteinExistence type="inferred from homology"/>
<feature type="compositionally biased region" description="Basic residues" evidence="3">
    <location>
        <begin position="108"/>
        <end position="123"/>
    </location>
</feature>
<dbReference type="Proteomes" id="UP000823674">
    <property type="component" value="Chromosome A09"/>
</dbReference>
<protein>
    <recommendedName>
        <fullName evidence="4">AB hydrolase-1 domain-containing protein</fullName>
    </recommendedName>
</protein>
<evidence type="ECO:0000313" key="5">
    <source>
        <dbReference type="EMBL" id="KAG5385807.1"/>
    </source>
</evidence>
<dbReference type="InterPro" id="IPR000073">
    <property type="entry name" value="AB_hydrolase_1"/>
</dbReference>
<dbReference type="SUPFAM" id="SSF53474">
    <property type="entry name" value="alpha/beta-Hydrolases"/>
    <property type="match status" value="1"/>
</dbReference>
<evidence type="ECO:0000256" key="1">
    <source>
        <dbReference type="ARBA" id="ARBA00022801"/>
    </source>
</evidence>
<feature type="region of interest" description="Disordered" evidence="3">
    <location>
        <begin position="107"/>
        <end position="156"/>
    </location>
</feature>
<dbReference type="PRINTS" id="PR00412">
    <property type="entry name" value="EPOXHYDRLASE"/>
</dbReference>
<evidence type="ECO:0000259" key="4">
    <source>
        <dbReference type="Pfam" id="PF00561"/>
    </source>
</evidence>
<dbReference type="PANTHER" id="PTHR43329">
    <property type="entry name" value="EPOXIDE HYDROLASE"/>
    <property type="match status" value="1"/>
</dbReference>
<keyword evidence="6" id="KW-1185">Reference proteome</keyword>